<keyword evidence="2" id="KW-1185">Reference proteome</keyword>
<protein>
    <submittedName>
        <fullName evidence="1">Dihydropteroate synthase-like protein</fullName>
    </submittedName>
</protein>
<comment type="caution">
    <text evidence="1">The sequence shown here is derived from an EMBL/GenBank/DDBJ whole genome shotgun (WGS) entry which is preliminary data.</text>
</comment>
<gene>
    <name evidence="1" type="ORF">V1517DRAFT_307632</name>
</gene>
<sequence length="738" mass="80758">MSIVQPPPMLPPDVISVRELTLKTSKAGLDTWHRAGRSQPVTVDAWVRSPVAVAGISDLVSESVHYGTLTKAIIKVVESDDARDDWTPRKLAGEVVASAFGIGAEHVRVRLSFPKKLLRADSAGVEVAKHKFTPYGSDPVTVDVDEKAFIEGLHAFGIIGVNPWERVEKQEVVVGVDIHGPETGDIDVARVADDVANVVERASYQTIEALVVALARFLCVEKAFEKVTVKAEKPRAIAFARGPAVQITRSRRYYSTEATRFRQNNEKEHIAYLGMGSNLGERAALLSAALIELEKRGIRILGTSSMYESAPMYVENQPRFLNAVCKVATTMTPHELLAAVQDVEKNALGRIKLIDKGPRSIDLDILLYDDIVLRDGKILSIPHLLMLEREFVLRPLAQLAPDYIHPVTCTTIAEHFEHLCPPGEFLSDLYTVVPVKQPRGPINQLMFDTIHHVHTPTHLMAILNVTPDSFSDGGDHISPDDILEAAREFVANKATIIDIGGQSTNPKSVNPGPEVELERVLPAIKLLRAHQEFDNILISIDTYYASVARGAIEAGADIINDVSAGLLDPSMLTTAAELDVPTILMHMRGTPQTMVKLTKYANDDVVTGVADELAERVRAAEAAGIKRWNMILDPGLGFAKNIEQNLSILRELKFLVHSRREFDGLPWLLGPSRKGFIGKLTGREPKDRIAGTGAAISACIAGGAEIVRVHDVKEIGDVLAVADMIYRNPASLAVRKRL</sequence>
<organism evidence="1 2">
    <name type="scientific">Lipomyces orientalis</name>
    <dbReference type="NCBI Taxonomy" id="1233043"/>
    <lineage>
        <taxon>Eukaryota</taxon>
        <taxon>Fungi</taxon>
        <taxon>Dikarya</taxon>
        <taxon>Ascomycota</taxon>
        <taxon>Saccharomycotina</taxon>
        <taxon>Lipomycetes</taxon>
        <taxon>Lipomycetales</taxon>
        <taxon>Lipomycetaceae</taxon>
        <taxon>Lipomyces</taxon>
    </lineage>
</organism>
<evidence type="ECO:0000313" key="2">
    <source>
        <dbReference type="Proteomes" id="UP001489719"/>
    </source>
</evidence>
<name>A0ACC3TQ73_9ASCO</name>
<dbReference type="Proteomes" id="UP001489719">
    <property type="component" value="Unassembled WGS sequence"/>
</dbReference>
<dbReference type="EMBL" id="MU970070">
    <property type="protein sequence ID" value="KAK9322807.1"/>
    <property type="molecule type" value="Genomic_DNA"/>
</dbReference>
<proteinExistence type="predicted"/>
<reference evidence="2" key="1">
    <citation type="journal article" date="2024" name="Front. Bioeng. Biotechnol.">
        <title>Genome-scale model development and genomic sequencing of the oleaginous clade Lipomyces.</title>
        <authorList>
            <person name="Czajka J.J."/>
            <person name="Han Y."/>
            <person name="Kim J."/>
            <person name="Mondo S.J."/>
            <person name="Hofstad B.A."/>
            <person name="Robles A."/>
            <person name="Haridas S."/>
            <person name="Riley R."/>
            <person name="LaButti K."/>
            <person name="Pangilinan J."/>
            <person name="Andreopoulos W."/>
            <person name="Lipzen A."/>
            <person name="Yan J."/>
            <person name="Wang M."/>
            <person name="Ng V."/>
            <person name="Grigoriev I.V."/>
            <person name="Spatafora J.W."/>
            <person name="Magnuson J.K."/>
            <person name="Baker S.E."/>
            <person name="Pomraning K.R."/>
        </authorList>
    </citation>
    <scope>NUCLEOTIDE SEQUENCE [LARGE SCALE GENOMIC DNA]</scope>
    <source>
        <strain evidence="2">CBS 10300</strain>
    </source>
</reference>
<evidence type="ECO:0000313" key="1">
    <source>
        <dbReference type="EMBL" id="KAK9322807.1"/>
    </source>
</evidence>
<accession>A0ACC3TQ73</accession>